<keyword evidence="13" id="KW-0256">Endoplasmic reticulum</keyword>
<comment type="subcellular location">
    <subcellularLocation>
        <location evidence="2">Endoplasmic reticulum membrane</location>
        <topology evidence="2">Multi-pass membrane protein</topology>
    </subcellularLocation>
    <subcellularLocation>
        <location evidence="1">Nucleus</location>
    </subcellularLocation>
</comment>
<dbReference type="EC" id="3.1.3.9" evidence="6"/>
<dbReference type="PROSITE" id="PS50157">
    <property type="entry name" value="ZINC_FINGER_C2H2_2"/>
    <property type="match status" value="4"/>
</dbReference>
<dbReference type="SUPFAM" id="SSF57667">
    <property type="entry name" value="beta-beta-alpha zinc fingers"/>
    <property type="match status" value="2"/>
</dbReference>
<evidence type="ECO:0000256" key="19">
    <source>
        <dbReference type="ARBA" id="ARBA00023163"/>
    </source>
</evidence>
<comment type="similarity">
    <text evidence="5">Belongs to the glucose-6-phosphatase family.</text>
</comment>
<evidence type="ECO:0000256" key="16">
    <source>
        <dbReference type="ARBA" id="ARBA00023015"/>
    </source>
</evidence>
<feature type="transmembrane region" description="Helical" evidence="22">
    <location>
        <begin position="461"/>
        <end position="480"/>
    </location>
</feature>
<evidence type="ECO:0000256" key="14">
    <source>
        <dbReference type="ARBA" id="ARBA00022833"/>
    </source>
</evidence>
<keyword evidence="20" id="KW-0539">Nucleus</keyword>
<dbReference type="GO" id="GO:0006094">
    <property type="term" value="P:gluconeogenesis"/>
    <property type="evidence" value="ECO:0007669"/>
    <property type="project" value="UniProtKB-KW"/>
</dbReference>
<dbReference type="InterPro" id="IPR036938">
    <property type="entry name" value="PAP2/HPO_sf"/>
</dbReference>
<feature type="domain" description="C2H2-type" evidence="23">
    <location>
        <begin position="143"/>
        <end position="169"/>
    </location>
</feature>
<keyword evidence="10" id="KW-0677">Repeat</keyword>
<proteinExistence type="inferred from homology"/>
<dbReference type="Gene3D" id="3.30.160.60">
    <property type="entry name" value="Classic Zinc Finger"/>
    <property type="match status" value="4"/>
</dbReference>
<evidence type="ECO:0000256" key="13">
    <source>
        <dbReference type="ARBA" id="ARBA00022824"/>
    </source>
</evidence>
<dbReference type="AlphaFoldDB" id="A0A8S1C8C7"/>
<evidence type="ECO:0000256" key="15">
    <source>
        <dbReference type="ARBA" id="ARBA00022989"/>
    </source>
</evidence>
<dbReference type="SMART" id="SM00355">
    <property type="entry name" value="ZnF_C2H2"/>
    <property type="match status" value="5"/>
</dbReference>
<evidence type="ECO:0000256" key="3">
    <source>
        <dbReference type="ARBA" id="ARBA00004742"/>
    </source>
</evidence>
<dbReference type="GO" id="GO:0051156">
    <property type="term" value="P:glucose 6-phosphate metabolic process"/>
    <property type="evidence" value="ECO:0007669"/>
    <property type="project" value="TreeGrafter"/>
</dbReference>
<keyword evidence="17" id="KW-0238">DNA-binding</keyword>
<evidence type="ECO:0000256" key="2">
    <source>
        <dbReference type="ARBA" id="ARBA00004477"/>
    </source>
</evidence>
<dbReference type="Proteomes" id="UP000494165">
    <property type="component" value="Unassembled WGS sequence"/>
</dbReference>
<evidence type="ECO:0000256" key="8">
    <source>
        <dbReference type="ARBA" id="ARBA00022692"/>
    </source>
</evidence>
<evidence type="ECO:0000259" key="23">
    <source>
        <dbReference type="PROSITE" id="PS50157"/>
    </source>
</evidence>
<feature type="transmembrane region" description="Helical" evidence="22">
    <location>
        <begin position="319"/>
        <end position="342"/>
    </location>
</feature>
<keyword evidence="8 22" id="KW-0812">Transmembrane</keyword>
<dbReference type="GO" id="GO:0140297">
    <property type="term" value="F:DNA-binding transcription factor binding"/>
    <property type="evidence" value="ECO:0007669"/>
    <property type="project" value="UniProtKB-ARBA"/>
</dbReference>
<keyword evidence="14" id="KW-0862">Zinc</keyword>
<feature type="domain" description="C2H2-type" evidence="23">
    <location>
        <begin position="85"/>
        <end position="112"/>
    </location>
</feature>
<feature type="domain" description="C2H2-type" evidence="23">
    <location>
        <begin position="113"/>
        <end position="142"/>
    </location>
</feature>
<feature type="transmembrane region" description="Helical" evidence="22">
    <location>
        <begin position="429"/>
        <end position="449"/>
    </location>
</feature>
<keyword evidence="12" id="KW-0378">Hydrolase</keyword>
<dbReference type="GO" id="GO:0008270">
    <property type="term" value="F:zinc ion binding"/>
    <property type="evidence" value="ECO:0007669"/>
    <property type="project" value="UniProtKB-KW"/>
</dbReference>
<feature type="transmembrane region" description="Helical" evidence="22">
    <location>
        <begin position="290"/>
        <end position="307"/>
    </location>
</feature>
<keyword evidence="9" id="KW-0479">Metal-binding</keyword>
<keyword evidence="18 22" id="KW-0472">Membrane</keyword>
<dbReference type="SUPFAM" id="SSF48317">
    <property type="entry name" value="Acid phosphatase/Vanadium-dependent haloperoxidase"/>
    <property type="match status" value="1"/>
</dbReference>
<dbReference type="GO" id="GO:0005634">
    <property type="term" value="C:nucleus"/>
    <property type="evidence" value="ECO:0007669"/>
    <property type="project" value="UniProtKB-SubCell"/>
</dbReference>
<keyword evidence="25" id="KW-1185">Reference proteome</keyword>
<keyword evidence="11 21" id="KW-0863">Zinc-finger</keyword>
<dbReference type="EMBL" id="CADEPI010000021">
    <property type="protein sequence ID" value="CAB3365564.1"/>
    <property type="molecule type" value="Genomic_DNA"/>
</dbReference>
<dbReference type="InterPro" id="IPR000326">
    <property type="entry name" value="PAP2/HPO"/>
</dbReference>
<dbReference type="InterPro" id="IPR013087">
    <property type="entry name" value="Znf_C2H2_type"/>
</dbReference>
<evidence type="ECO:0000256" key="4">
    <source>
        <dbReference type="ARBA" id="ARBA00006991"/>
    </source>
</evidence>
<evidence type="ECO:0000256" key="11">
    <source>
        <dbReference type="ARBA" id="ARBA00022771"/>
    </source>
</evidence>
<keyword evidence="7" id="KW-0312">Gluconeogenesis</keyword>
<evidence type="ECO:0000256" key="17">
    <source>
        <dbReference type="ARBA" id="ARBA00023125"/>
    </source>
</evidence>
<organism evidence="24 25">
    <name type="scientific">Cloeon dipterum</name>
    <dbReference type="NCBI Taxonomy" id="197152"/>
    <lineage>
        <taxon>Eukaryota</taxon>
        <taxon>Metazoa</taxon>
        <taxon>Ecdysozoa</taxon>
        <taxon>Arthropoda</taxon>
        <taxon>Hexapoda</taxon>
        <taxon>Insecta</taxon>
        <taxon>Pterygota</taxon>
        <taxon>Palaeoptera</taxon>
        <taxon>Ephemeroptera</taxon>
        <taxon>Pisciforma</taxon>
        <taxon>Baetidae</taxon>
        <taxon>Cloeon</taxon>
    </lineage>
</organism>
<evidence type="ECO:0000256" key="18">
    <source>
        <dbReference type="ARBA" id="ARBA00023136"/>
    </source>
</evidence>
<evidence type="ECO:0000256" key="21">
    <source>
        <dbReference type="PROSITE-ProRule" id="PRU00042"/>
    </source>
</evidence>
<evidence type="ECO:0000313" key="24">
    <source>
        <dbReference type="EMBL" id="CAB3365564.1"/>
    </source>
</evidence>
<evidence type="ECO:0000256" key="6">
    <source>
        <dbReference type="ARBA" id="ARBA00012634"/>
    </source>
</evidence>
<comment type="pathway">
    <text evidence="3">Carbohydrate biosynthesis; gluconeogenesis.</text>
</comment>
<feature type="domain" description="C2H2-type" evidence="23">
    <location>
        <begin position="57"/>
        <end position="84"/>
    </location>
</feature>
<evidence type="ECO:0000256" key="10">
    <source>
        <dbReference type="ARBA" id="ARBA00022737"/>
    </source>
</evidence>
<evidence type="ECO:0000256" key="12">
    <source>
        <dbReference type="ARBA" id="ARBA00022801"/>
    </source>
</evidence>
<evidence type="ECO:0000256" key="5">
    <source>
        <dbReference type="ARBA" id="ARBA00009266"/>
    </source>
</evidence>
<dbReference type="FunFam" id="3.30.160.60:FF:000031">
    <property type="entry name" value="GLI family zinc finger 3"/>
    <property type="match status" value="1"/>
</dbReference>
<dbReference type="GO" id="GO:0005789">
    <property type="term" value="C:endoplasmic reticulum membrane"/>
    <property type="evidence" value="ECO:0007669"/>
    <property type="project" value="UniProtKB-SubCell"/>
</dbReference>
<dbReference type="SMART" id="SM00014">
    <property type="entry name" value="acidPPc"/>
    <property type="match status" value="1"/>
</dbReference>
<dbReference type="FunFam" id="3.30.160.60:FF:000931">
    <property type="entry name" value="zinc finger protein 697"/>
    <property type="match status" value="1"/>
</dbReference>
<evidence type="ECO:0000256" key="22">
    <source>
        <dbReference type="SAM" id="Phobius"/>
    </source>
</evidence>
<dbReference type="InterPro" id="IPR036236">
    <property type="entry name" value="Znf_C2H2_sf"/>
</dbReference>
<dbReference type="Pfam" id="PF01569">
    <property type="entry name" value="PAP2"/>
    <property type="match status" value="1"/>
</dbReference>
<dbReference type="GO" id="GO:0003677">
    <property type="term" value="F:DNA binding"/>
    <property type="evidence" value="ECO:0007669"/>
    <property type="project" value="UniProtKB-KW"/>
</dbReference>
<dbReference type="Gene3D" id="1.20.144.10">
    <property type="entry name" value="Phosphatidic acid phosphatase type 2/haloperoxidase"/>
    <property type="match status" value="1"/>
</dbReference>
<keyword evidence="16" id="KW-0805">Transcription regulation</keyword>
<accession>A0A8S1C8C7</accession>
<dbReference type="PANTHER" id="PTHR12591">
    <property type="entry name" value="GLUCOSE-6-PHOSPHATASE"/>
    <property type="match status" value="1"/>
</dbReference>
<dbReference type="GO" id="GO:0004346">
    <property type="term" value="F:glucose-6-phosphatase activity"/>
    <property type="evidence" value="ECO:0007669"/>
    <property type="project" value="UniProtKB-EC"/>
</dbReference>
<evidence type="ECO:0000313" key="25">
    <source>
        <dbReference type="Proteomes" id="UP000494165"/>
    </source>
</evidence>
<comment type="similarity">
    <text evidence="4">Belongs to the krueppel C2H2-type zinc-finger protein family.</text>
</comment>
<name>A0A8S1C8C7_9INSE</name>
<keyword evidence="19" id="KW-0804">Transcription</keyword>
<feature type="transmembrane region" description="Helical" evidence="22">
    <location>
        <begin position="354"/>
        <end position="373"/>
    </location>
</feature>
<evidence type="ECO:0000256" key="20">
    <source>
        <dbReference type="ARBA" id="ARBA00023242"/>
    </source>
</evidence>
<evidence type="ECO:0000256" key="9">
    <source>
        <dbReference type="ARBA" id="ARBA00022723"/>
    </source>
</evidence>
<dbReference type="PANTHER" id="PTHR12591:SF0">
    <property type="entry name" value="FI19814P1"/>
    <property type="match status" value="1"/>
</dbReference>
<dbReference type="Pfam" id="PF23561">
    <property type="entry name" value="zf-C2H2_15"/>
    <property type="match status" value="1"/>
</dbReference>
<dbReference type="OrthoDB" id="6416209at2759"/>
<feature type="transmembrane region" description="Helical" evidence="22">
    <location>
        <begin position="380"/>
        <end position="397"/>
    </location>
</feature>
<keyword evidence="15 22" id="KW-1133">Transmembrane helix</keyword>
<feature type="transmembrane region" description="Helical" evidence="22">
    <location>
        <begin position="492"/>
        <end position="525"/>
    </location>
</feature>
<comment type="caution">
    <text evidence="24">The sequence shown here is derived from an EMBL/GenBank/DDBJ whole genome shotgun (WGS) entry which is preliminary data.</text>
</comment>
<protein>
    <recommendedName>
        <fullName evidence="6">glucose-6-phosphatase</fullName>
        <ecNumber evidence="6">3.1.3.9</ecNumber>
    </recommendedName>
</protein>
<reference evidence="24 25" key="1">
    <citation type="submission" date="2020-04" db="EMBL/GenBank/DDBJ databases">
        <authorList>
            <person name="Alioto T."/>
            <person name="Alioto T."/>
            <person name="Gomez Garrido J."/>
        </authorList>
    </citation>
    <scope>NUCLEOTIDE SEQUENCE [LARGE SCALE GENOMIC DNA]</scope>
</reference>
<gene>
    <name evidence="24" type="ORF">CLODIP_2_CD05511</name>
</gene>
<sequence>MEHYPLQRPIFECRWSQCHERFPSLVLLGSHITSEHCPSRREVSAKCQFFPYTCKWYDCPRKGKHFEARYKLLDHIRTHTNEKPFQCNVCQKSFSRTENLKNHIRTHTGAKPFRCTYVGCTKAFSNSSDRYKHTLTHWTDKPYICKVPGCGKKYTDPSSLRKHLKSSAHNKYLYYSLLECEVHWIHQLQHKFPAGDHFFQSITETANPYYAFSIFFPVFSVLSPQLASKILMTATLSEWINALLKWLLMGHRPFWWVKEILEESQPLRAPKLRQTPLTCETGPGNPSGHVMSYASICLILVFAINRLSKQKLSFALHQILAAAIWVFFALSLVMVSLSRLYVAAHFPHQCVLGAIIGLFIGYQVEVLSSWWLTDCSRKKLLKGAVMMIVLAFAAYWVQRLLGVNPQWSVKLAFKWCNSPDHVHVSTTPIFALTRDCGAALGLALSIPAIPSERKARSKSDVVTSFVLHVSLVLAVLWVSHIGKQSIPTKHTYVYFLCFLLLNACTPVMLLVTVPSICNVVMNSLFGKAKNKKE</sequence>
<evidence type="ECO:0000256" key="1">
    <source>
        <dbReference type="ARBA" id="ARBA00004123"/>
    </source>
</evidence>
<dbReference type="Pfam" id="PF00096">
    <property type="entry name" value="zf-C2H2"/>
    <property type="match status" value="2"/>
</dbReference>
<evidence type="ECO:0000256" key="7">
    <source>
        <dbReference type="ARBA" id="ARBA00022432"/>
    </source>
</evidence>
<dbReference type="InterPro" id="IPR056436">
    <property type="entry name" value="Znf-C2H2_ZIC1-5/GLI1-3-like"/>
</dbReference>
<dbReference type="PROSITE" id="PS00028">
    <property type="entry name" value="ZINC_FINGER_C2H2_1"/>
    <property type="match status" value="4"/>
</dbReference>